<dbReference type="AlphaFoldDB" id="M5Q0R0"/>
<dbReference type="InterPro" id="IPR005936">
    <property type="entry name" value="FtsH"/>
</dbReference>
<dbReference type="Gene3D" id="1.20.58.760">
    <property type="entry name" value="Peptidase M41"/>
    <property type="match status" value="1"/>
</dbReference>
<dbReference type="GO" id="GO:0008270">
    <property type="term" value="F:zinc ion binding"/>
    <property type="evidence" value="ECO:0007669"/>
    <property type="project" value="UniProtKB-UniRule"/>
</dbReference>
<evidence type="ECO:0000256" key="1">
    <source>
        <dbReference type="ARBA" id="ARBA00004370"/>
    </source>
</evidence>
<dbReference type="Pfam" id="PF06480">
    <property type="entry name" value="FtsH_ext"/>
    <property type="match status" value="1"/>
</dbReference>
<evidence type="ECO:0000256" key="6">
    <source>
        <dbReference type="ARBA" id="ARBA00022723"/>
    </source>
</evidence>
<sequence length="628" mass="69369">MNGSRIPGANQQRSLRGVMFLLFIALMAWVWISRGVTAPPPLSYSEFREQLAADNVQSVLVQGERIDGQFRQAIRYRPEGASQDIELARFRTYIPSFGDPELFDLLQARDVQLRVRPESDGSWLWLLLFGLLPMLFLGLIVWAQFRRVSGGGGGGLLGMGRSRAKLYDQRKERTTFDDVAGAEGAKEELQEIVTFLKDPGRVRRLGAQVPRGVLLVGPPGCGKTLLARAVAGEAGVPFFSITGSDFMEMFVGVGASRVRSLFEDAKKNTPSIIFIDELDSIGRKRGAGLGGGHDEREQTLNQLLSELDGFEQSHDVIVMSATNRPDILDPALLRPGRFDRRVTIPLPTTKARLEILRIHARNKPMAQDIDLNALARGTPGFSGADLRNLLNEAALMAARFDRKEILREDVEQARDKVLMGLVRQGLAISDEEKRTVAYHESGHALVAAVMPNADPLHKVSIVPRAMSMGVTQQLPETEKYVYTREYLLDRLAVMMGGRAAEELVLGTMTSGAGSDLLEATRHARRMVVEWGMSKRFSHMALGGSDEPVFLGEDFATRREYSEETAREVDEEVASILEAAYGKARAALEEHRQGLDKLAAKLLEEEELSGDVVLTILGADGKRRPARLL</sequence>
<dbReference type="GO" id="GO:0030163">
    <property type="term" value="P:protein catabolic process"/>
    <property type="evidence" value="ECO:0007669"/>
    <property type="project" value="UniProtKB-UniRule"/>
</dbReference>
<dbReference type="Pfam" id="PF00004">
    <property type="entry name" value="AAA"/>
    <property type="match status" value="1"/>
</dbReference>
<evidence type="ECO:0000256" key="12">
    <source>
        <dbReference type="ARBA" id="ARBA00023049"/>
    </source>
</evidence>
<dbReference type="PROSITE" id="PS00674">
    <property type="entry name" value="AAA"/>
    <property type="match status" value="1"/>
</dbReference>
<dbReference type="InterPro" id="IPR003959">
    <property type="entry name" value="ATPase_AAA_core"/>
</dbReference>
<evidence type="ECO:0000259" key="17">
    <source>
        <dbReference type="SMART" id="SM00382"/>
    </source>
</evidence>
<keyword evidence="4 15" id="KW-0645">Protease</keyword>
<proteinExistence type="inferred from homology"/>
<dbReference type="Gene3D" id="3.40.50.300">
    <property type="entry name" value="P-loop containing nucleotide triphosphate hydrolases"/>
    <property type="match status" value="1"/>
</dbReference>
<dbReference type="InterPro" id="IPR000642">
    <property type="entry name" value="Peptidase_M41"/>
</dbReference>
<dbReference type="SUPFAM" id="SSF52540">
    <property type="entry name" value="P-loop containing nucleoside triphosphate hydrolases"/>
    <property type="match status" value="1"/>
</dbReference>
<gene>
    <name evidence="15" type="primary">ftsH</name>
    <name evidence="18" type="ORF">PCS_02336</name>
</gene>
<dbReference type="GO" id="GO:0016887">
    <property type="term" value="F:ATP hydrolysis activity"/>
    <property type="evidence" value="ECO:0007669"/>
    <property type="project" value="UniProtKB-UniRule"/>
</dbReference>
<dbReference type="PANTHER" id="PTHR23076">
    <property type="entry name" value="METALLOPROTEASE M41 FTSH"/>
    <property type="match status" value="1"/>
</dbReference>
<comment type="similarity">
    <text evidence="16">Belongs to the AAA ATPase family.</text>
</comment>
<dbReference type="OrthoDB" id="9809379at2"/>
<evidence type="ECO:0000256" key="3">
    <source>
        <dbReference type="ARBA" id="ARBA00022475"/>
    </source>
</evidence>
<comment type="similarity">
    <text evidence="2 15">In the C-terminal section; belongs to the peptidase M41 family.</text>
</comment>
<organism evidence="18 19">
    <name type="scientific">Desulfocurvibacter africanus PCS</name>
    <dbReference type="NCBI Taxonomy" id="1262666"/>
    <lineage>
        <taxon>Bacteria</taxon>
        <taxon>Pseudomonadati</taxon>
        <taxon>Thermodesulfobacteriota</taxon>
        <taxon>Desulfovibrionia</taxon>
        <taxon>Desulfovibrionales</taxon>
        <taxon>Desulfovibrionaceae</taxon>
        <taxon>Desulfocurvibacter</taxon>
    </lineage>
</organism>
<protein>
    <recommendedName>
        <fullName evidence="15">ATP-dependent zinc metalloprotease FtsH</fullName>
        <ecNumber evidence="15">3.4.24.-</ecNumber>
    </recommendedName>
</protein>
<dbReference type="FunFam" id="1.20.58.760:FF:000001">
    <property type="entry name" value="ATP-dependent zinc metalloprotease FtsH"/>
    <property type="match status" value="1"/>
</dbReference>
<dbReference type="GO" id="GO:0006508">
    <property type="term" value="P:proteolysis"/>
    <property type="evidence" value="ECO:0007669"/>
    <property type="project" value="UniProtKB-KW"/>
</dbReference>
<dbReference type="InterPro" id="IPR003960">
    <property type="entry name" value="ATPase_AAA_CS"/>
</dbReference>
<dbReference type="FunFam" id="3.40.50.300:FF:000001">
    <property type="entry name" value="ATP-dependent zinc metalloprotease FtsH"/>
    <property type="match status" value="1"/>
</dbReference>
<keyword evidence="7 15" id="KW-0547">Nucleotide-binding</keyword>
<dbReference type="EMBL" id="AOSV01000025">
    <property type="protein sequence ID" value="EMG36916.1"/>
    <property type="molecule type" value="Genomic_DNA"/>
</dbReference>
<comment type="caution">
    <text evidence="18">The sequence shown here is derived from an EMBL/GenBank/DDBJ whole genome shotgun (WGS) entry which is preliminary data.</text>
</comment>
<evidence type="ECO:0000256" key="7">
    <source>
        <dbReference type="ARBA" id="ARBA00022741"/>
    </source>
</evidence>
<keyword evidence="3 15" id="KW-1003">Cell membrane</keyword>
<dbReference type="FunFam" id="1.10.8.60:FF:000001">
    <property type="entry name" value="ATP-dependent zinc metalloprotease FtsH"/>
    <property type="match status" value="1"/>
</dbReference>
<evidence type="ECO:0000256" key="4">
    <source>
        <dbReference type="ARBA" id="ARBA00022670"/>
    </source>
</evidence>
<feature type="active site" evidence="15">
    <location>
        <position position="440"/>
    </location>
</feature>
<dbReference type="InterPro" id="IPR037219">
    <property type="entry name" value="Peptidase_M41-like"/>
</dbReference>
<reference evidence="18 19" key="1">
    <citation type="journal article" date="2013" name="Genome Announc.">
        <title>Draft Genome Sequence for Desulfovibrio africanus Strain PCS.</title>
        <authorList>
            <person name="Brown S.D."/>
            <person name="Utturkar S.M."/>
            <person name="Arkin A.P."/>
            <person name="Deutschbauer A.M."/>
            <person name="Elias D.A."/>
            <person name="Hazen T.C."/>
            <person name="Chakraborty R."/>
        </authorList>
    </citation>
    <scope>NUCLEOTIDE SEQUENCE [LARGE SCALE GENOMIC DNA]</scope>
    <source>
        <strain evidence="18 19">PCS</strain>
    </source>
</reference>
<dbReference type="NCBIfam" id="TIGR01241">
    <property type="entry name" value="FtsH_fam"/>
    <property type="match status" value="1"/>
</dbReference>
<feature type="binding site" evidence="15">
    <location>
        <position position="439"/>
    </location>
    <ligand>
        <name>Zn(2+)</name>
        <dbReference type="ChEBI" id="CHEBI:29105"/>
        <note>catalytic</note>
    </ligand>
</feature>
<evidence type="ECO:0000313" key="19">
    <source>
        <dbReference type="Proteomes" id="UP000011922"/>
    </source>
</evidence>
<dbReference type="InterPro" id="IPR003593">
    <property type="entry name" value="AAA+_ATPase"/>
</dbReference>
<dbReference type="Pfam" id="PF01434">
    <property type="entry name" value="Peptidase_M41"/>
    <property type="match status" value="1"/>
</dbReference>
<dbReference type="GO" id="GO:0004176">
    <property type="term" value="F:ATP-dependent peptidase activity"/>
    <property type="evidence" value="ECO:0007669"/>
    <property type="project" value="InterPro"/>
</dbReference>
<keyword evidence="5 15" id="KW-0812">Transmembrane</keyword>
<evidence type="ECO:0000313" key="18">
    <source>
        <dbReference type="EMBL" id="EMG36916.1"/>
    </source>
</evidence>
<accession>M5Q0R0</accession>
<name>M5Q0R0_DESAF</name>
<dbReference type="CDD" id="cd19501">
    <property type="entry name" value="RecA-like_FtsH"/>
    <property type="match status" value="1"/>
</dbReference>
<evidence type="ECO:0000256" key="14">
    <source>
        <dbReference type="ARBA" id="ARBA00061570"/>
    </source>
</evidence>
<feature type="transmembrane region" description="Helical" evidence="15">
    <location>
        <begin position="14"/>
        <end position="32"/>
    </location>
</feature>
<dbReference type="InterPro" id="IPR027417">
    <property type="entry name" value="P-loop_NTPase"/>
</dbReference>
<keyword evidence="6 15" id="KW-0479">Metal-binding</keyword>
<dbReference type="InterPro" id="IPR041569">
    <property type="entry name" value="AAA_lid_3"/>
</dbReference>
<keyword evidence="10 15" id="KW-0067">ATP-binding</keyword>
<evidence type="ECO:0000256" key="5">
    <source>
        <dbReference type="ARBA" id="ARBA00022692"/>
    </source>
</evidence>
<keyword evidence="9 15" id="KW-0862">Zinc</keyword>
<dbReference type="EC" id="3.4.24.-" evidence="15"/>
<comment type="subunit">
    <text evidence="15">Homohexamer.</text>
</comment>
<dbReference type="SMART" id="SM00382">
    <property type="entry name" value="AAA"/>
    <property type="match status" value="1"/>
</dbReference>
<evidence type="ECO:0000256" key="9">
    <source>
        <dbReference type="ARBA" id="ARBA00022833"/>
    </source>
</evidence>
<keyword evidence="12 15" id="KW-0482">Metalloprotease</keyword>
<feature type="domain" description="AAA+ ATPase" evidence="17">
    <location>
        <begin position="209"/>
        <end position="348"/>
    </location>
</feature>
<feature type="binding site" evidence="15">
    <location>
        <position position="443"/>
    </location>
    <ligand>
        <name>Zn(2+)</name>
        <dbReference type="ChEBI" id="CHEBI:29105"/>
        <note>catalytic</note>
    </ligand>
</feature>
<comment type="function">
    <text evidence="15">Acts as a processive, ATP-dependent zinc metallopeptidase for both cytoplasmic and membrane proteins. Plays a role in the quality control of integral membrane proteins.</text>
</comment>
<dbReference type="RefSeq" id="WP_005987355.1">
    <property type="nucleotide sequence ID" value="NZ_AOSV01000025.1"/>
</dbReference>
<keyword evidence="11 15" id="KW-1133">Transmembrane helix</keyword>
<evidence type="ECO:0000256" key="15">
    <source>
        <dbReference type="HAMAP-Rule" id="MF_01458"/>
    </source>
</evidence>
<evidence type="ECO:0000256" key="8">
    <source>
        <dbReference type="ARBA" id="ARBA00022801"/>
    </source>
</evidence>
<evidence type="ECO:0000256" key="16">
    <source>
        <dbReference type="RuleBase" id="RU003651"/>
    </source>
</evidence>
<evidence type="ECO:0000256" key="10">
    <source>
        <dbReference type="ARBA" id="ARBA00022840"/>
    </source>
</evidence>
<evidence type="ECO:0000256" key="2">
    <source>
        <dbReference type="ARBA" id="ARBA00010044"/>
    </source>
</evidence>
<dbReference type="PANTHER" id="PTHR23076:SF97">
    <property type="entry name" value="ATP-DEPENDENT ZINC METALLOPROTEASE YME1L1"/>
    <property type="match status" value="1"/>
</dbReference>
<evidence type="ECO:0000256" key="13">
    <source>
        <dbReference type="ARBA" id="ARBA00023136"/>
    </source>
</evidence>
<dbReference type="PATRIC" id="fig|1262666.3.peg.2373"/>
<comment type="similarity">
    <text evidence="14 15">In the central section; belongs to the AAA ATPase family.</text>
</comment>
<comment type="caution">
    <text evidence="15">Lacks conserved residue(s) required for the propagation of feature annotation.</text>
</comment>
<dbReference type="Gene3D" id="1.10.8.60">
    <property type="match status" value="1"/>
</dbReference>
<dbReference type="Pfam" id="PF17862">
    <property type="entry name" value="AAA_lid_3"/>
    <property type="match status" value="1"/>
</dbReference>
<dbReference type="GO" id="GO:0005886">
    <property type="term" value="C:plasma membrane"/>
    <property type="evidence" value="ECO:0007669"/>
    <property type="project" value="UniProtKB-SubCell"/>
</dbReference>
<comment type="cofactor">
    <cofactor evidence="15">
        <name>Zn(2+)</name>
        <dbReference type="ChEBI" id="CHEBI:29105"/>
    </cofactor>
    <text evidence="15">Binds 1 zinc ion per subunit.</text>
</comment>
<evidence type="ECO:0000256" key="11">
    <source>
        <dbReference type="ARBA" id="ARBA00022989"/>
    </source>
</evidence>
<keyword evidence="13 15" id="KW-0472">Membrane</keyword>
<feature type="binding site" evidence="15">
    <location>
        <position position="515"/>
    </location>
    <ligand>
        <name>Zn(2+)</name>
        <dbReference type="ChEBI" id="CHEBI:29105"/>
        <note>catalytic</note>
    </ligand>
</feature>
<dbReference type="HAMAP" id="MF_01458">
    <property type="entry name" value="FtsH"/>
    <property type="match status" value="1"/>
</dbReference>
<dbReference type="GO" id="GO:0005524">
    <property type="term" value="F:ATP binding"/>
    <property type="evidence" value="ECO:0007669"/>
    <property type="project" value="UniProtKB-UniRule"/>
</dbReference>
<dbReference type="SUPFAM" id="SSF140990">
    <property type="entry name" value="FtsH protease domain-like"/>
    <property type="match status" value="1"/>
</dbReference>
<feature type="transmembrane region" description="Helical" evidence="15">
    <location>
        <begin position="123"/>
        <end position="143"/>
    </location>
</feature>
<comment type="subcellular location">
    <subcellularLocation>
        <location evidence="15">Cell membrane</location>
        <topology evidence="15">Multi-pass membrane protein</topology>
        <orientation evidence="15">Cytoplasmic side</orientation>
    </subcellularLocation>
    <subcellularLocation>
        <location evidence="1">Membrane</location>
    </subcellularLocation>
</comment>
<dbReference type="GO" id="GO:0004222">
    <property type="term" value="F:metalloendopeptidase activity"/>
    <property type="evidence" value="ECO:0007669"/>
    <property type="project" value="InterPro"/>
</dbReference>
<dbReference type="InterPro" id="IPR011546">
    <property type="entry name" value="Pept_M41_FtsH_extracell"/>
</dbReference>
<keyword evidence="8 15" id="KW-0378">Hydrolase</keyword>
<dbReference type="Gene3D" id="3.30.720.210">
    <property type="match status" value="1"/>
</dbReference>
<dbReference type="Proteomes" id="UP000011922">
    <property type="component" value="Unassembled WGS sequence"/>
</dbReference>